<gene>
    <name evidence="5 6" type="primary">rlmH</name>
    <name evidence="6" type="ORF">EYE42_14290</name>
</gene>
<keyword evidence="3 5" id="KW-0949">S-adenosyl-L-methionine</keyword>
<keyword evidence="1 5" id="KW-0489">Methyltransferase</keyword>
<name>A0A4V2JBV1_9RHOB</name>
<dbReference type="Proteomes" id="UP000293520">
    <property type="component" value="Unassembled WGS sequence"/>
</dbReference>
<evidence type="ECO:0000256" key="4">
    <source>
        <dbReference type="ARBA" id="ARBA00038303"/>
    </source>
</evidence>
<organism evidence="6 7">
    <name type="scientific">Paracoccus subflavus</name>
    <dbReference type="NCBI Taxonomy" id="2528244"/>
    <lineage>
        <taxon>Bacteria</taxon>
        <taxon>Pseudomonadati</taxon>
        <taxon>Pseudomonadota</taxon>
        <taxon>Alphaproteobacteria</taxon>
        <taxon>Rhodobacterales</taxon>
        <taxon>Paracoccaceae</taxon>
        <taxon>Paracoccus</taxon>
    </lineage>
</organism>
<evidence type="ECO:0000256" key="2">
    <source>
        <dbReference type="ARBA" id="ARBA00022679"/>
    </source>
</evidence>
<dbReference type="GO" id="GO:0005737">
    <property type="term" value="C:cytoplasm"/>
    <property type="evidence" value="ECO:0007669"/>
    <property type="project" value="UniProtKB-SubCell"/>
</dbReference>
<evidence type="ECO:0000256" key="1">
    <source>
        <dbReference type="ARBA" id="ARBA00022603"/>
    </source>
</evidence>
<comment type="similarity">
    <text evidence="4 5">Belongs to the RNA methyltransferase RlmH family.</text>
</comment>
<feature type="binding site" evidence="5">
    <location>
        <position position="72"/>
    </location>
    <ligand>
        <name>S-adenosyl-L-methionine</name>
        <dbReference type="ChEBI" id="CHEBI:59789"/>
    </ligand>
</feature>
<dbReference type="EMBL" id="SISK01000013">
    <property type="protein sequence ID" value="TBN37499.1"/>
    <property type="molecule type" value="Genomic_DNA"/>
</dbReference>
<dbReference type="OrthoDB" id="9806643at2"/>
<comment type="catalytic activity">
    <reaction evidence="5">
        <text>pseudouridine(1915) in 23S rRNA + S-adenosyl-L-methionine = N(3)-methylpseudouridine(1915) in 23S rRNA + S-adenosyl-L-homocysteine + H(+)</text>
        <dbReference type="Rhea" id="RHEA:42752"/>
        <dbReference type="Rhea" id="RHEA-COMP:10221"/>
        <dbReference type="Rhea" id="RHEA-COMP:10222"/>
        <dbReference type="ChEBI" id="CHEBI:15378"/>
        <dbReference type="ChEBI" id="CHEBI:57856"/>
        <dbReference type="ChEBI" id="CHEBI:59789"/>
        <dbReference type="ChEBI" id="CHEBI:65314"/>
        <dbReference type="ChEBI" id="CHEBI:74486"/>
        <dbReference type="EC" id="2.1.1.177"/>
    </reaction>
</comment>
<dbReference type="InterPro" id="IPR029026">
    <property type="entry name" value="tRNA_m1G_MTases_N"/>
</dbReference>
<feature type="binding site" evidence="5">
    <location>
        <position position="103"/>
    </location>
    <ligand>
        <name>S-adenosyl-L-methionine</name>
        <dbReference type="ChEBI" id="CHEBI:59789"/>
    </ligand>
</feature>
<dbReference type="PANTHER" id="PTHR33603">
    <property type="entry name" value="METHYLTRANSFERASE"/>
    <property type="match status" value="1"/>
</dbReference>
<evidence type="ECO:0000313" key="7">
    <source>
        <dbReference type="Proteomes" id="UP000293520"/>
    </source>
</evidence>
<keyword evidence="2 5" id="KW-0808">Transferase</keyword>
<evidence type="ECO:0000313" key="6">
    <source>
        <dbReference type="EMBL" id="TBN37499.1"/>
    </source>
</evidence>
<keyword evidence="7" id="KW-1185">Reference proteome</keyword>
<reference evidence="6 7" key="1">
    <citation type="submission" date="2019-02" db="EMBL/GenBank/DDBJ databases">
        <title>Paracoccus subflavus sp. nov., isolated from marine sediment of the Pacific Ocean.</title>
        <authorList>
            <person name="Zhang G."/>
        </authorList>
    </citation>
    <scope>NUCLEOTIDE SEQUENCE [LARGE SCALE GENOMIC DNA]</scope>
    <source>
        <strain evidence="6 7">GY0581</strain>
    </source>
</reference>
<keyword evidence="5" id="KW-0698">rRNA processing</keyword>
<keyword evidence="5" id="KW-0963">Cytoplasm</keyword>
<dbReference type="PIRSF" id="PIRSF004505">
    <property type="entry name" value="MT_bac"/>
    <property type="match status" value="1"/>
</dbReference>
<dbReference type="Gene3D" id="3.40.1280.10">
    <property type="match status" value="1"/>
</dbReference>
<dbReference type="HAMAP" id="MF_00658">
    <property type="entry name" value="23SrRNA_methyltr_H"/>
    <property type="match status" value="1"/>
</dbReference>
<dbReference type="EC" id="2.1.1.177" evidence="5"/>
<dbReference type="NCBIfam" id="NF000988">
    <property type="entry name" value="PRK00103.2-2"/>
    <property type="match status" value="1"/>
</dbReference>
<dbReference type="InterPro" id="IPR003742">
    <property type="entry name" value="RlmH-like"/>
</dbReference>
<protein>
    <recommendedName>
        <fullName evidence="5">Ribosomal RNA large subunit methyltransferase H</fullName>
        <ecNumber evidence="5">2.1.1.177</ecNumber>
    </recommendedName>
    <alternativeName>
        <fullName evidence="5">23S rRNA (pseudouridine1915-N3)-methyltransferase</fullName>
    </alternativeName>
    <alternativeName>
        <fullName evidence="5">23S rRNA m3Psi1915 methyltransferase</fullName>
    </alternativeName>
    <alternativeName>
        <fullName evidence="5">rRNA (pseudouridine-N3-)-methyltransferase RlmH</fullName>
    </alternativeName>
</protein>
<dbReference type="PANTHER" id="PTHR33603:SF1">
    <property type="entry name" value="RIBOSOMAL RNA LARGE SUBUNIT METHYLTRANSFERASE H"/>
    <property type="match status" value="1"/>
</dbReference>
<dbReference type="NCBIfam" id="NF000989">
    <property type="entry name" value="PRK00103.2-3"/>
    <property type="match status" value="1"/>
</dbReference>
<comment type="subcellular location">
    <subcellularLocation>
        <location evidence="5">Cytoplasm</location>
    </subcellularLocation>
</comment>
<comment type="subunit">
    <text evidence="5">Homodimer.</text>
</comment>
<accession>A0A4V2JBV1</accession>
<feature type="binding site" evidence="5">
    <location>
        <begin position="122"/>
        <end position="127"/>
    </location>
    <ligand>
        <name>S-adenosyl-L-methionine</name>
        <dbReference type="ChEBI" id="CHEBI:59789"/>
    </ligand>
</feature>
<dbReference type="SUPFAM" id="SSF75217">
    <property type="entry name" value="alpha/beta knot"/>
    <property type="match status" value="1"/>
</dbReference>
<dbReference type="AlphaFoldDB" id="A0A4V2JBV1"/>
<proteinExistence type="inferred from homology"/>
<evidence type="ECO:0000256" key="5">
    <source>
        <dbReference type="HAMAP-Rule" id="MF_00658"/>
    </source>
</evidence>
<dbReference type="Pfam" id="PF02590">
    <property type="entry name" value="SPOUT_MTase"/>
    <property type="match status" value="1"/>
</dbReference>
<comment type="caution">
    <text evidence="6">The sequence shown here is derived from an EMBL/GenBank/DDBJ whole genome shotgun (WGS) entry which is preliminary data.</text>
</comment>
<comment type="function">
    <text evidence="5">Specifically methylates the pseudouridine at position 1915 (m3Psi1915) in 23S rRNA.</text>
</comment>
<dbReference type="InterPro" id="IPR029028">
    <property type="entry name" value="Alpha/beta_knot_MTases"/>
</dbReference>
<dbReference type="GO" id="GO:0070038">
    <property type="term" value="F:rRNA (pseudouridine-N3-)-methyltransferase activity"/>
    <property type="evidence" value="ECO:0007669"/>
    <property type="project" value="UniProtKB-UniRule"/>
</dbReference>
<evidence type="ECO:0000256" key="3">
    <source>
        <dbReference type="ARBA" id="ARBA00022691"/>
    </source>
</evidence>
<dbReference type="CDD" id="cd18081">
    <property type="entry name" value="RlmH-like"/>
    <property type="match status" value="1"/>
</dbReference>
<sequence length="155" mass="17021">MRIDIVAVGRLRKGPEASMVMDYLDRFARAGRSTGLPPATLTEVEDRRGGGMAAEAEVLTRAIPQGSVLVALDERGDQPTSPQFAHRLADWRDGARDVCFVIGGADGLDPPLRARADWQVSLGRMVWPHMLVRVMLAEQLYRAATILAGSPYHRE</sequence>
<dbReference type="RefSeq" id="WP_130991999.1">
    <property type="nucleotide sequence ID" value="NZ_SISK01000013.1"/>
</dbReference>